<evidence type="ECO:0000256" key="3">
    <source>
        <dbReference type="SAM" id="MobiDB-lite"/>
    </source>
</evidence>
<evidence type="ECO:0000313" key="5">
    <source>
        <dbReference type="Proteomes" id="UP000634522"/>
    </source>
</evidence>
<dbReference type="PRINTS" id="PR00313">
    <property type="entry name" value="CABNDNGRPT"/>
</dbReference>
<evidence type="ECO:0000256" key="1">
    <source>
        <dbReference type="ARBA" id="ARBA00004613"/>
    </source>
</evidence>
<proteinExistence type="predicted"/>
<evidence type="ECO:0000256" key="2">
    <source>
        <dbReference type="ARBA" id="ARBA00022525"/>
    </source>
</evidence>
<dbReference type="PANTHER" id="PTHR38340">
    <property type="entry name" value="S-LAYER PROTEIN"/>
    <property type="match status" value="1"/>
</dbReference>
<dbReference type="Proteomes" id="UP000634522">
    <property type="component" value="Unassembled WGS sequence"/>
</dbReference>
<dbReference type="EMBL" id="WTVS01000052">
    <property type="protein sequence ID" value="NMF99743.1"/>
    <property type="molecule type" value="Genomic_DNA"/>
</dbReference>
<keyword evidence="2" id="KW-0964">Secreted</keyword>
<reference evidence="4 5" key="1">
    <citation type="submission" date="2019-12" db="EMBL/GenBank/DDBJ databases">
        <title>Comparative genomics gives insights into the taxonomy of the Azoarcus-Aromatoleum group and reveals separate origins of nif in the plant-associated Azoarcus and non-plant-associated Aromatoleum sub-groups.</title>
        <authorList>
            <person name="Lafos M."/>
            <person name="Maluk M."/>
            <person name="Batista M."/>
            <person name="Junghare M."/>
            <person name="Carmona M."/>
            <person name="Faoro H."/>
            <person name="Cruz L.M."/>
            <person name="Battistoni F."/>
            <person name="De Souza E."/>
            <person name="Pedrosa F."/>
            <person name="Chen W.-M."/>
            <person name="Poole P.S."/>
            <person name="Dixon R.A."/>
            <person name="James E.K."/>
        </authorList>
    </citation>
    <scope>NUCLEOTIDE SEQUENCE [LARGE SCALE GENOMIC DNA]</scope>
    <source>
        <strain evidence="4 5">T</strain>
    </source>
</reference>
<dbReference type="SUPFAM" id="SSF51120">
    <property type="entry name" value="beta-Roll"/>
    <property type="match status" value="11"/>
</dbReference>
<comment type="subcellular location">
    <subcellularLocation>
        <location evidence="1">Secreted</location>
    </subcellularLocation>
</comment>
<dbReference type="Gene3D" id="2.150.10.10">
    <property type="entry name" value="Serralysin-like metalloprotease, C-terminal"/>
    <property type="match status" value="11"/>
</dbReference>
<dbReference type="PANTHER" id="PTHR38340:SF1">
    <property type="entry name" value="S-LAYER PROTEIN"/>
    <property type="match status" value="1"/>
</dbReference>
<comment type="caution">
    <text evidence="4">The sequence shown here is derived from an EMBL/GenBank/DDBJ whole genome shotgun (WGS) entry which is preliminary data.</text>
</comment>
<dbReference type="RefSeq" id="WP_169142335.1">
    <property type="nucleotide sequence ID" value="NZ_WTVS01000052.1"/>
</dbReference>
<dbReference type="InterPro" id="IPR050557">
    <property type="entry name" value="RTX_toxin/Mannuronan_C5-epim"/>
</dbReference>
<protein>
    <submittedName>
        <fullName evidence="4">Hemolysin</fullName>
    </submittedName>
</protein>
<dbReference type="InterPro" id="IPR011049">
    <property type="entry name" value="Serralysin-like_metalloprot_C"/>
</dbReference>
<dbReference type="InterPro" id="IPR001343">
    <property type="entry name" value="Hemolysn_Ca-bd"/>
</dbReference>
<feature type="region of interest" description="Disordered" evidence="3">
    <location>
        <begin position="408"/>
        <end position="431"/>
    </location>
</feature>
<sequence length="1951" mass="203517">MLDSLIFIDSFNNRIVTAPSIDPNQLVLYRDPYSNQYTIRLLGIDDELRFAPGTIQEIQFGDGTVWDQFAIDQAVWQTQLQQGTSGNDWLWGTEGQDVLLGGAGDDQLVGNGGNDVLDGGTGNDKLDGGAGADTYVLAAGGGSDTVMDGGAYWMEQNRIVTAPTIDPGQVMLVREPGGYDQYGQWTGDQYVLRLLGSHDELRFNPGTIQEIQFGDGTVWDQFAIDQAVWQTQLQQGTSGNDWLWGTEGQDVLLGGAGDDQLVGNGGDDVLDGGTGNDKLDGGAGADTYVLAAGGGSDTVVDTYAYWMEQNRIVTAPTIDPGQVMLVREPGGYDQYGQWTGDQYVLRLLGSHDELRFNPGTIQEIQFGDGTVWDQFAIDQAVWQTQLQQGTSGNDWLGGTEGQDVLLGGAGDDQLQGNGGNDVLDGGTGNDKLDGGAGSDTYVLAAGGGSDTVVDSYWMEQNRIVTAPTVDPSKVMLVREPGGYDQYGQWTGDQYVLRLLGSHDELRFNPGTIQEIQFGDGTVWDQFAMDQAVWQTQLQQGTSGNDWLGGTEGQDVLLGGAGDDQLLGNGGNDVLDGGTGNDHLDGGAGSDTYVLAAGGGSDTVVDTYAYWMEQNRIVTAPTVDPSKVMLVREPGGYDQYGQWTGDQYVLRLLGSHDELRFNPGTIQEIQFGDGTVWNQFAIDQAVWQTQLQQGSADNDWLWGTEGQDVLLGGAGDDQLLGNGGNDVLDGGTGNDHLDGGAGSDTYVLAAGGDSDTIVDTYAYWMEQNRIVTAPTVDPSKVMLVREPGGYDQYGQWTGDQYVLRLLGSHDELRFYPGTIQEIQFGDGTVWDQFAIDQAVWQTQLQQGSSGNDWLGGTEGQDVLLGGAGDDQLLGNGGNDVLDGGTGNDKLDGGAGSDTYVLAAGGGSDTVVDTYAYWMEQNRIVTAPTVDPSKVMLVREPGGYDQYGQWTGDQYVLRLLGSHDELRFNPGTIQEIQFGDGTVWNQFAIDQAVWQTQLQQGSADSDWLWGTEGQDVLLGGAGDDQLLGNGGNDVLDGGTGNDHLDGGAGSDTYVLAAGGGSDTIVDTYAYWMEQNRIVTAPTVDPSKVILVREPGGYDQYGQWTGDQYVLRLLGSHDELRFAPGTIQEIQFGDGTVWDQFAIDQAVWQTQLQQGTSGNDWLWGTEGQDVLLGGAGDDELQGSGGNDVLDGGAGNDKLDGGAGADTYVLAAGGGADTIVDAYASWMEQNRIVTAPDVDPDQVTLLYRPGSYDPYMGGAQPEQYVLRIVGSTDELRFAPGAIQEIQFGDGTVWNAQMISMMAVTDVNDPPNGEVTISGAPVQGETLVASNTLTDADGMSEVHYQWHADGVAIDGAIEDTYTLSQGDVGKTITVTASYMDGFGTQVSVVGFAMAPVANLNDLPSGEVLVMGEPVQGQTLTAIHNLADADGLGALGYQWSVDGAAVAGANESSYTLKQGDVGKSVAVTVSYVDGFGAAESVASAPTVPVENINDLPTGEVTIDGVVMQGQILTATSSLADEDGIGLLRYQWSVDGAAISGATESSYMLAASDVGRSISVTASYVDGFGTTESVNSLATAPVLPIPNLTLTGAGGNDTLYGDGGHDSLTGLGGSDTLYGLDGNDMLDGGAGTDNLLGGEGSDLYVINLASDHLAAEISDTGMTGTDEVRFASASASTLKLYASDTGVEKIVAGTGSGATANTSGTTALNVDASAVLNGLTLIGNAGANTLTGTAYSDTLDGGAGGDRLTGGYGDDTYVVDNIKDVVSEGSVSGGSDTVVSSIAYTLGTNVENLVLTGQSGLSGTGNSLANRLSGSDGADTLKGLAGNDVLLGGAGNDVLIGGLGMDELTGGAGADVFRFESTLGSTNIDTITDFDGTSDTIQLENLVFKKLAATGSLAAANFVASATGEAADANDYVLYNTSTGGLYYDADGNGAGAAVQVVTLTGAPTLGAGDFIVT</sequence>
<gene>
    <name evidence="4" type="ORF">GPA27_20400</name>
</gene>
<dbReference type="PROSITE" id="PS00330">
    <property type="entry name" value="HEMOLYSIN_CALCIUM"/>
    <property type="match status" value="22"/>
</dbReference>
<dbReference type="InterPro" id="IPR018511">
    <property type="entry name" value="Hemolysin-typ_Ca-bd_CS"/>
</dbReference>
<keyword evidence="5" id="KW-1185">Reference proteome</keyword>
<organism evidence="4 5">
    <name type="scientific">Aromatoleum toluolicum</name>
    <dbReference type="NCBI Taxonomy" id="90060"/>
    <lineage>
        <taxon>Bacteria</taxon>
        <taxon>Pseudomonadati</taxon>
        <taxon>Pseudomonadota</taxon>
        <taxon>Betaproteobacteria</taxon>
        <taxon>Rhodocyclales</taxon>
        <taxon>Rhodocyclaceae</taxon>
        <taxon>Aromatoleum</taxon>
    </lineage>
</organism>
<accession>A0ABX1NKV1</accession>
<name>A0ABX1NKV1_9RHOO</name>
<dbReference type="Pfam" id="PF00353">
    <property type="entry name" value="HemolysinCabind"/>
    <property type="match status" value="11"/>
</dbReference>
<dbReference type="Gene3D" id="2.60.40.2700">
    <property type="match status" value="2"/>
</dbReference>
<evidence type="ECO:0000313" key="4">
    <source>
        <dbReference type="EMBL" id="NMF99743.1"/>
    </source>
</evidence>